<dbReference type="EMBL" id="CAJVAS010000013">
    <property type="protein sequence ID" value="CAG7631517.1"/>
    <property type="molecule type" value="Genomic_DNA"/>
</dbReference>
<dbReference type="AlphaFoldDB" id="A0A916K509"/>
<dbReference type="PANTHER" id="PTHR40050">
    <property type="entry name" value="INNER SPORE COAT PROTEIN H"/>
    <property type="match status" value="1"/>
</dbReference>
<dbReference type="PANTHER" id="PTHR40050:SF1">
    <property type="entry name" value="INNER SPORE COAT PROTEIN H"/>
    <property type="match status" value="1"/>
</dbReference>
<keyword evidence="1" id="KW-0167">Capsid protein</keyword>
<keyword evidence="2" id="KW-1185">Reference proteome</keyword>
<reference evidence="1" key="1">
    <citation type="submission" date="2021-06" db="EMBL/GenBank/DDBJ databases">
        <authorList>
            <person name="Criscuolo A."/>
        </authorList>
    </citation>
    <scope>NUCLEOTIDE SEQUENCE</scope>
    <source>
        <strain evidence="1">CIP111600</strain>
    </source>
</reference>
<dbReference type="InterPro" id="IPR014867">
    <property type="entry name" value="Spore_coat_CotH_CotH2/3/7"/>
</dbReference>
<name>A0A916K509_9BACL</name>
<organism evidence="1 2">
    <name type="scientific">Paenibacillus solanacearum</name>
    <dbReference type="NCBI Taxonomy" id="2048548"/>
    <lineage>
        <taxon>Bacteria</taxon>
        <taxon>Bacillati</taxon>
        <taxon>Bacillota</taxon>
        <taxon>Bacilli</taxon>
        <taxon>Bacillales</taxon>
        <taxon>Paenibacillaceae</taxon>
        <taxon>Paenibacillus</taxon>
    </lineage>
</organism>
<keyword evidence="1" id="KW-0946">Virion</keyword>
<dbReference type="Proteomes" id="UP000693672">
    <property type="component" value="Unassembled WGS sequence"/>
</dbReference>
<comment type="caution">
    <text evidence="1">The sequence shown here is derived from an EMBL/GenBank/DDBJ whole genome shotgun (WGS) entry which is preliminary data.</text>
</comment>
<evidence type="ECO:0000313" key="1">
    <source>
        <dbReference type="EMBL" id="CAG7631517.1"/>
    </source>
</evidence>
<dbReference type="Pfam" id="PF08757">
    <property type="entry name" value="CotH"/>
    <property type="match status" value="1"/>
</dbReference>
<gene>
    <name evidence="1" type="primary">cotH</name>
    <name evidence="1" type="ORF">PAESOLCIP111_03306</name>
</gene>
<sequence length="355" mass="41796">MPAHIPVYHLWIPEEQWRRLERNVWSERFVPAAMTKHGRTVPIQIRYRGGHTREYPKRSYEIAISGKTYHYNAEYDDPSLIRNALSFRFFQRIGVDAPDTRHCLLYLNGRSLGVYLEIESVDRRFFRKRGIGATALFYAANDNANFGLRSGGTKRRKASLFSGYQQMVGGEPDRHALTGFVRRINTGPDRSASLRRFLQSRLDIDRYLHWLAGAVLTGNYDGFDQNYALYVHEPTRKYRIIPWDYEGTWGRNCYGKPCGSNLVDVTGYNRLTRRLLQYPSFRKRYKNILARLLKKHFTVQTIVPAAEALHRSIRPYVYRDPSRKWSFSVFDGEPQFIRRYVEERREHISEAIRTL</sequence>
<protein>
    <submittedName>
        <fullName evidence="1">Inner spore coat protein H</fullName>
    </submittedName>
</protein>
<dbReference type="RefSeq" id="WP_218093057.1">
    <property type="nucleotide sequence ID" value="NZ_CAJVAS010000013.1"/>
</dbReference>
<proteinExistence type="predicted"/>
<accession>A0A916K509</accession>
<evidence type="ECO:0000313" key="2">
    <source>
        <dbReference type="Proteomes" id="UP000693672"/>
    </source>
</evidence>